<comment type="caution">
    <text evidence="3">The sequence shown here is derived from an EMBL/GenBank/DDBJ whole genome shotgun (WGS) entry which is preliminary data.</text>
</comment>
<name>A0A3A1Y966_9GAMM</name>
<dbReference type="RefSeq" id="WP_119496373.1">
    <property type="nucleotide sequence ID" value="NZ_NRJH01000007.1"/>
</dbReference>
<feature type="transmembrane region" description="Helical" evidence="1">
    <location>
        <begin position="136"/>
        <end position="158"/>
    </location>
</feature>
<organism evidence="3 4">
    <name type="scientific">Psittacicella melopsittaci</name>
    <dbReference type="NCBI Taxonomy" id="2028576"/>
    <lineage>
        <taxon>Bacteria</taxon>
        <taxon>Pseudomonadati</taxon>
        <taxon>Pseudomonadota</taxon>
        <taxon>Gammaproteobacteria</taxon>
        <taxon>Pasteurellales</taxon>
        <taxon>Psittacicellaceae</taxon>
        <taxon>Psittacicella</taxon>
    </lineage>
</organism>
<dbReference type="Proteomes" id="UP000266258">
    <property type="component" value="Unassembled WGS sequence"/>
</dbReference>
<keyword evidence="1" id="KW-0472">Membrane</keyword>
<feature type="domain" description="Inner membrane protein YejM N-terminal" evidence="2">
    <location>
        <begin position="16"/>
        <end position="211"/>
    </location>
</feature>
<protein>
    <recommendedName>
        <fullName evidence="2">Inner membrane protein YejM N-terminal domain-containing protein</fullName>
    </recommendedName>
</protein>
<dbReference type="AlphaFoldDB" id="A0A3A1Y966"/>
<accession>A0A3A1Y966</accession>
<sequence length="229" mass="28247">MHILLNSTEYLSPRQRRLMNLRWAYWFVLFNLVILWILGAQYLLPLHFHSTVSLTYYIATLFSHFFLLAVISGVVPLLAVFFFYNGHYYRLFVGTYYTLLIMLLFLDQAVYNHYQEHLSAEKLWWLLVNNPRYQEFYIYFTFLPVLLLLELLFGVYVWRKVFHLHIRSRFTYIFMFIMLIFVAWSNILYIYAWHTGDFDLLIYRSVFPLMFYFQYSQWFSMIPVWHWLL</sequence>
<feature type="transmembrane region" description="Helical" evidence="1">
    <location>
        <begin position="211"/>
        <end position="228"/>
    </location>
</feature>
<feature type="transmembrane region" description="Helical" evidence="1">
    <location>
        <begin position="56"/>
        <end position="84"/>
    </location>
</feature>
<feature type="transmembrane region" description="Helical" evidence="1">
    <location>
        <begin position="91"/>
        <end position="111"/>
    </location>
</feature>
<keyword evidence="1" id="KW-1133">Transmembrane helix</keyword>
<evidence type="ECO:0000259" key="2">
    <source>
        <dbReference type="Pfam" id="PF11893"/>
    </source>
</evidence>
<dbReference type="EMBL" id="NRJH01000007">
    <property type="protein sequence ID" value="RIY33866.1"/>
    <property type="molecule type" value="Genomic_DNA"/>
</dbReference>
<dbReference type="InterPro" id="IPR024588">
    <property type="entry name" value="YejM_N"/>
</dbReference>
<proteinExistence type="predicted"/>
<dbReference type="Pfam" id="PF11893">
    <property type="entry name" value="DUF3413"/>
    <property type="match status" value="1"/>
</dbReference>
<evidence type="ECO:0000313" key="4">
    <source>
        <dbReference type="Proteomes" id="UP000266258"/>
    </source>
</evidence>
<evidence type="ECO:0000256" key="1">
    <source>
        <dbReference type="SAM" id="Phobius"/>
    </source>
</evidence>
<keyword evidence="4" id="KW-1185">Reference proteome</keyword>
<keyword evidence="1" id="KW-0812">Transmembrane</keyword>
<feature type="transmembrane region" description="Helical" evidence="1">
    <location>
        <begin position="23"/>
        <end position="44"/>
    </location>
</feature>
<reference evidence="3 4" key="1">
    <citation type="submission" date="2017-08" db="EMBL/GenBank/DDBJ databases">
        <title>Reclassification of Bisgaard taxon 37 and 44.</title>
        <authorList>
            <person name="Christensen H."/>
        </authorList>
    </citation>
    <scope>NUCLEOTIDE SEQUENCE [LARGE SCALE GENOMIC DNA]</scope>
    <source>
        <strain evidence="3 4">B96_4</strain>
    </source>
</reference>
<dbReference type="OrthoDB" id="236686at2"/>
<evidence type="ECO:0000313" key="3">
    <source>
        <dbReference type="EMBL" id="RIY33866.1"/>
    </source>
</evidence>
<feature type="transmembrane region" description="Helical" evidence="1">
    <location>
        <begin position="170"/>
        <end position="191"/>
    </location>
</feature>
<gene>
    <name evidence="3" type="ORF">CJP74_00775</name>
</gene>